<feature type="region of interest" description="Disordered" evidence="4">
    <location>
        <begin position="1"/>
        <end position="20"/>
    </location>
</feature>
<protein>
    <recommendedName>
        <fullName evidence="7">Protein WEAK CHLOROPLAST MOVEMENT UNDER BLUE LIGHT 1-like</fullName>
    </recommendedName>
</protein>
<feature type="coiled-coil region" evidence="3">
    <location>
        <begin position="318"/>
        <end position="380"/>
    </location>
</feature>
<dbReference type="PANTHER" id="PTHR32054">
    <property type="entry name" value="HEAVY CHAIN, PUTATIVE, EXPRESSED-RELATED-RELATED"/>
    <property type="match status" value="1"/>
</dbReference>
<dbReference type="Proteomes" id="UP001327560">
    <property type="component" value="Chromosome 4"/>
</dbReference>
<feature type="region of interest" description="Disordered" evidence="4">
    <location>
        <begin position="750"/>
        <end position="807"/>
    </location>
</feature>
<accession>A0AAQ3KC08</accession>
<dbReference type="GO" id="GO:0009903">
    <property type="term" value="P:chloroplast avoidance movement"/>
    <property type="evidence" value="ECO:0007669"/>
    <property type="project" value="TreeGrafter"/>
</dbReference>
<feature type="compositionally biased region" description="Basic and acidic residues" evidence="4">
    <location>
        <begin position="750"/>
        <end position="760"/>
    </location>
</feature>
<feature type="region of interest" description="Disordered" evidence="4">
    <location>
        <begin position="141"/>
        <end position="163"/>
    </location>
</feature>
<dbReference type="AlphaFoldDB" id="A0AAQ3KC08"/>
<feature type="coiled-coil region" evidence="3">
    <location>
        <begin position="413"/>
        <end position="471"/>
    </location>
</feature>
<keyword evidence="2 3" id="KW-0175">Coiled coil</keyword>
<keyword evidence="6" id="KW-1185">Reference proteome</keyword>
<evidence type="ECO:0000256" key="2">
    <source>
        <dbReference type="ARBA" id="ARBA00023054"/>
    </source>
</evidence>
<dbReference type="InterPro" id="IPR008545">
    <property type="entry name" value="Web"/>
</dbReference>
<evidence type="ECO:0000256" key="3">
    <source>
        <dbReference type="SAM" id="Coils"/>
    </source>
</evidence>
<evidence type="ECO:0008006" key="7">
    <source>
        <dbReference type="Google" id="ProtNLM"/>
    </source>
</evidence>
<comment type="similarity">
    <text evidence="1">Belongs to the WEB family.</text>
</comment>
<reference evidence="5 6" key="1">
    <citation type="submission" date="2023-10" db="EMBL/GenBank/DDBJ databases">
        <title>Chromosome-scale genome assembly provides insights into flower coloration mechanisms of Canna indica.</title>
        <authorList>
            <person name="Li C."/>
        </authorList>
    </citation>
    <scope>NUCLEOTIDE SEQUENCE [LARGE SCALE GENOMIC DNA]</scope>
    <source>
        <tissue evidence="5">Flower</tissue>
    </source>
</reference>
<feature type="coiled-coil region" evidence="3">
    <location>
        <begin position="545"/>
        <end position="649"/>
    </location>
</feature>
<evidence type="ECO:0000313" key="6">
    <source>
        <dbReference type="Proteomes" id="UP001327560"/>
    </source>
</evidence>
<evidence type="ECO:0000313" key="5">
    <source>
        <dbReference type="EMBL" id="WOL03812.1"/>
    </source>
</evidence>
<dbReference type="PANTHER" id="PTHR32054:SF31">
    <property type="entry name" value="PROTEIN WEAK CHLOROPLAST MOVEMENT UNDER BLUE LIGHT 1"/>
    <property type="match status" value="1"/>
</dbReference>
<proteinExistence type="inferred from homology"/>
<organism evidence="5 6">
    <name type="scientific">Canna indica</name>
    <name type="common">Indian-shot</name>
    <dbReference type="NCBI Taxonomy" id="4628"/>
    <lineage>
        <taxon>Eukaryota</taxon>
        <taxon>Viridiplantae</taxon>
        <taxon>Streptophyta</taxon>
        <taxon>Embryophyta</taxon>
        <taxon>Tracheophyta</taxon>
        <taxon>Spermatophyta</taxon>
        <taxon>Magnoliopsida</taxon>
        <taxon>Liliopsida</taxon>
        <taxon>Zingiberales</taxon>
        <taxon>Cannaceae</taxon>
        <taxon>Canna</taxon>
    </lineage>
</organism>
<feature type="compositionally biased region" description="Polar residues" evidence="4">
    <location>
        <begin position="772"/>
        <end position="783"/>
    </location>
</feature>
<gene>
    <name evidence="5" type="ORF">Cni_G12532</name>
</gene>
<dbReference type="EMBL" id="CP136893">
    <property type="protein sequence ID" value="WOL03812.1"/>
    <property type="molecule type" value="Genomic_DNA"/>
</dbReference>
<dbReference type="Pfam" id="PF05701">
    <property type="entry name" value="WEMBL"/>
    <property type="match status" value="1"/>
</dbReference>
<name>A0AAQ3KC08_9LILI</name>
<feature type="coiled-coil region" evidence="3">
    <location>
        <begin position="229"/>
        <end position="291"/>
    </location>
</feature>
<sequence length="828" mass="92914">MNGVETKIEQYFSDPSANKKLKDTSENYEISIKHNFLDATSQHTPIAEDSDSHHQDQKVVDESESLILQDIPDAPTVDMNKSNTIKSSNLPGSSIGDAVVVSEITVGLPSHSTERSQEEPSKITHYEDEICVKVDATKISNGSSASNGKRITEQIPSMPPSEHIDHRDIEHIQENPPNSDKLYKHRKDHDAKRSLVDTTARLESVKEVVTKFGGIIDWKAHKVHTLEKCKHLQYELERIQDDIAECKRESEAAEVAKVQVQMELESTKQIIEELKMKLERAEKEDTQAQQDSELARLRIKEIEQGIAHESSIAAKAQLDVAKERHRAAVAELKSVKMELKALQGECVLLINERDAAMSESAKAVSKAKETEKRVEELALELISNNQLLESAHAAYLDAEEHKIGAALARDQDCLTWEQELRQAEEEVQRLNQQLISTKDLKVKLDASSALLLKLKDELEAYMKEKSKQESETIDDVEETKGTFSSIQSLAPTKKALEEAKTSIEKTKNEINHLKVSTSSLKSEIDAEKAALMALKQREGMASIVVSSLEAELDRTKQELEEVRIKEKESREKMVELPKLLPRAALEADQAKAVAQVAREELGKSKKEAEQSKAAASTTQIKLHAAFKEIEAAKASEKQALTTIKALQETEQAAKMRDNNSPIVVSLPLDEYLTLSKKANEVEELAHEKVAAALAQIELAKKSELNSLKRLEETYREMARRKEALEAAVKKVEKARDEKLGAEQELRKWRAELEQQRKANDTAKAAISPPLSSPTSFHQQSEIKINSKEESDVLVQPESQNAEQSVLVKKKKKSLFFPRILLFLARRKR</sequence>
<dbReference type="GO" id="GO:0009904">
    <property type="term" value="P:chloroplast accumulation movement"/>
    <property type="evidence" value="ECO:0007669"/>
    <property type="project" value="TreeGrafter"/>
</dbReference>
<evidence type="ECO:0000256" key="1">
    <source>
        <dbReference type="ARBA" id="ARBA00005485"/>
    </source>
</evidence>
<evidence type="ECO:0000256" key="4">
    <source>
        <dbReference type="SAM" id="MobiDB-lite"/>
    </source>
</evidence>
<dbReference type="GO" id="GO:0005829">
    <property type="term" value="C:cytosol"/>
    <property type="evidence" value="ECO:0007669"/>
    <property type="project" value="TreeGrafter"/>
</dbReference>